<dbReference type="Proteomes" id="UP000191980">
    <property type="component" value="Unassembled WGS sequence"/>
</dbReference>
<gene>
    <name evidence="2" type="ORF">AU255_10600</name>
</gene>
<keyword evidence="1" id="KW-0472">Membrane</keyword>
<evidence type="ECO:0000313" key="2">
    <source>
        <dbReference type="EMBL" id="OQK18252.1"/>
    </source>
</evidence>
<accession>A0A1V8M9T4</accession>
<evidence type="ECO:0000256" key="1">
    <source>
        <dbReference type="SAM" id="Phobius"/>
    </source>
</evidence>
<comment type="caution">
    <text evidence="2">The sequence shown here is derived from an EMBL/GenBank/DDBJ whole genome shotgun (WGS) entry which is preliminary data.</text>
</comment>
<reference evidence="2 3" key="1">
    <citation type="submission" date="2015-12" db="EMBL/GenBank/DDBJ databases">
        <authorList>
            <person name="Shamseldin A."/>
            <person name="Moawad H."/>
            <person name="Abd El-Rahim W.M."/>
            <person name="Sadowsky M.J."/>
        </authorList>
    </citation>
    <scope>NUCLEOTIDE SEQUENCE [LARGE SCALE GENOMIC DNA]</scope>
    <source>
        <strain evidence="2 3">WF1</strain>
    </source>
</reference>
<dbReference type="AlphaFoldDB" id="A0A1V8M9T4"/>
<dbReference type="EMBL" id="LPUF01000001">
    <property type="protein sequence ID" value="OQK18252.1"/>
    <property type="molecule type" value="Genomic_DNA"/>
</dbReference>
<evidence type="ECO:0000313" key="3">
    <source>
        <dbReference type="Proteomes" id="UP000191980"/>
    </source>
</evidence>
<keyword evidence="1" id="KW-1133">Transmembrane helix</keyword>
<keyword evidence="3" id="KW-1185">Reference proteome</keyword>
<sequence length="88" mass="10099">MYGAMLRVTERRAFRLALPQGLGTIESTLAFVCFFLITGQRLDFQQLADYHITPLRFSGQAISIVRHRMSIQKETEKKPQWSIAGHSM</sequence>
<keyword evidence="1" id="KW-0812">Transmembrane</keyword>
<protein>
    <submittedName>
        <fullName evidence="2">Uncharacterized protein</fullName>
    </submittedName>
</protein>
<proteinExistence type="predicted"/>
<feature type="transmembrane region" description="Helical" evidence="1">
    <location>
        <begin position="20"/>
        <end position="37"/>
    </location>
</feature>
<organism evidence="2 3">
    <name type="scientific">Methyloprofundus sedimenti</name>
    <dbReference type="NCBI Taxonomy" id="1420851"/>
    <lineage>
        <taxon>Bacteria</taxon>
        <taxon>Pseudomonadati</taxon>
        <taxon>Pseudomonadota</taxon>
        <taxon>Gammaproteobacteria</taxon>
        <taxon>Methylococcales</taxon>
        <taxon>Methylococcaceae</taxon>
        <taxon>Methyloprofundus</taxon>
    </lineage>
</organism>
<name>A0A1V8M9T4_9GAMM</name>